<gene>
    <name evidence="4" type="ORF">GSY63_16980</name>
</gene>
<organism evidence="4 5">
    <name type="scientific">Mucilaginibacter agri</name>
    <dbReference type="NCBI Taxonomy" id="2695265"/>
    <lineage>
        <taxon>Bacteria</taxon>
        <taxon>Pseudomonadati</taxon>
        <taxon>Bacteroidota</taxon>
        <taxon>Sphingobacteriia</taxon>
        <taxon>Sphingobacteriales</taxon>
        <taxon>Sphingobacteriaceae</taxon>
        <taxon>Mucilaginibacter</taxon>
    </lineage>
</organism>
<accession>A0A966DTA9</accession>
<reference evidence="4" key="2">
    <citation type="submission" date="2020-10" db="EMBL/GenBank/DDBJ databases">
        <title>Mucilaginibacter sp. nov., isolated from soil.</title>
        <authorList>
            <person name="Jeon C.O."/>
        </authorList>
    </citation>
    <scope>NUCLEOTIDE SEQUENCE</scope>
    <source>
        <strain evidence="4">R11</strain>
    </source>
</reference>
<name>A0A966DTA9_9SPHI</name>
<feature type="chain" id="PRO_5037063130" description="Outer membrane protein beta-barrel domain-containing protein" evidence="2">
    <location>
        <begin position="37"/>
        <end position="206"/>
    </location>
</feature>
<dbReference type="Proteomes" id="UP000638732">
    <property type="component" value="Unassembled WGS sequence"/>
</dbReference>
<comment type="caution">
    <text evidence="4">The sequence shown here is derived from an EMBL/GenBank/DDBJ whole genome shotgun (WGS) entry which is preliminary data.</text>
</comment>
<evidence type="ECO:0000256" key="1">
    <source>
        <dbReference type="ARBA" id="ARBA00022729"/>
    </source>
</evidence>
<dbReference type="AlphaFoldDB" id="A0A966DTA9"/>
<sequence>MKKHYINNNNNNMKTSIILGVLTLALSTIFTLTTKAQETITKATTTGSGIRLSIGPDATLPVGSLHDGYNWSIGGSIQADFPVIKDQLFVTVNAGYSNYFAKDSNLPGVDNKDLQLIPVKAGLKYFPVHNFYLQGEAGASFIANKSDIGADKSAAFVYAPQVGYLISLGGKNYLDAGVRFESNTKFVTNGNTNNFFGLRVAYAFGL</sequence>
<keyword evidence="5" id="KW-1185">Reference proteome</keyword>
<protein>
    <recommendedName>
        <fullName evidence="3">Outer membrane protein beta-barrel domain-containing protein</fullName>
    </recommendedName>
</protein>
<evidence type="ECO:0000259" key="3">
    <source>
        <dbReference type="Pfam" id="PF13505"/>
    </source>
</evidence>
<feature type="domain" description="Outer membrane protein beta-barrel" evidence="3">
    <location>
        <begin position="23"/>
        <end position="204"/>
    </location>
</feature>
<feature type="signal peptide" evidence="2">
    <location>
        <begin position="1"/>
        <end position="36"/>
    </location>
</feature>
<reference evidence="4" key="1">
    <citation type="submission" date="2020-01" db="EMBL/GenBank/DDBJ databases">
        <authorList>
            <person name="Seo Y.L."/>
        </authorList>
    </citation>
    <scope>NUCLEOTIDE SEQUENCE</scope>
    <source>
        <strain evidence="4">R11</strain>
    </source>
</reference>
<keyword evidence="1 2" id="KW-0732">Signal</keyword>
<dbReference type="InterPro" id="IPR027385">
    <property type="entry name" value="Beta-barrel_OMP"/>
</dbReference>
<dbReference type="EMBL" id="WWEO01000044">
    <property type="protein sequence ID" value="NCD71063.1"/>
    <property type="molecule type" value="Genomic_DNA"/>
</dbReference>
<evidence type="ECO:0000313" key="4">
    <source>
        <dbReference type="EMBL" id="NCD71063.1"/>
    </source>
</evidence>
<evidence type="ECO:0000256" key="2">
    <source>
        <dbReference type="SAM" id="SignalP"/>
    </source>
</evidence>
<dbReference type="Pfam" id="PF13505">
    <property type="entry name" value="OMP_b-brl"/>
    <property type="match status" value="1"/>
</dbReference>
<evidence type="ECO:0000313" key="5">
    <source>
        <dbReference type="Proteomes" id="UP000638732"/>
    </source>
</evidence>
<proteinExistence type="predicted"/>